<protein>
    <submittedName>
        <fullName evidence="1">Uncharacterized protein</fullName>
    </submittedName>
</protein>
<sequence>MSNRPRSGNTHEQIADELMASASPSALWTYDQVRELLISAVRKARTPYREPPVFRKQDGVPGEPRPNVLEFNHDGWQADLRDDGWRIIGRSPEGKHLALFQIVKITGAGRPGHPTSVENDEGEQYLLLTPGQN</sequence>
<evidence type="ECO:0000313" key="2">
    <source>
        <dbReference type="Proteomes" id="UP001597521"/>
    </source>
</evidence>
<comment type="caution">
    <text evidence="1">The sequence shown here is derived from an EMBL/GenBank/DDBJ whole genome shotgun (WGS) entry which is preliminary data.</text>
</comment>
<reference evidence="2" key="1">
    <citation type="journal article" date="2019" name="Int. J. Syst. Evol. Microbiol.">
        <title>The Global Catalogue of Microorganisms (GCM) 10K type strain sequencing project: providing services to taxonomists for standard genome sequencing and annotation.</title>
        <authorList>
            <consortium name="The Broad Institute Genomics Platform"/>
            <consortium name="The Broad Institute Genome Sequencing Center for Infectious Disease"/>
            <person name="Wu L."/>
            <person name="Ma J."/>
        </authorList>
    </citation>
    <scope>NUCLEOTIDE SEQUENCE [LARGE SCALE GENOMIC DNA]</scope>
    <source>
        <strain evidence="2">CCM 7427</strain>
    </source>
</reference>
<evidence type="ECO:0000313" key="1">
    <source>
        <dbReference type="EMBL" id="MFD2646364.1"/>
    </source>
</evidence>
<accession>A0ABW5QFI0</accession>
<proteinExistence type="predicted"/>
<dbReference type="RefSeq" id="WP_386830923.1">
    <property type="nucleotide sequence ID" value="NZ_JBHUNP010000001.1"/>
</dbReference>
<gene>
    <name evidence="1" type="ORF">ACFSX5_00990</name>
</gene>
<name>A0ABW5QFI0_9HYPH</name>
<organism evidence="1 2">
    <name type="scientific">Devosia albogilva</name>
    <dbReference type="NCBI Taxonomy" id="429726"/>
    <lineage>
        <taxon>Bacteria</taxon>
        <taxon>Pseudomonadati</taxon>
        <taxon>Pseudomonadota</taxon>
        <taxon>Alphaproteobacteria</taxon>
        <taxon>Hyphomicrobiales</taxon>
        <taxon>Devosiaceae</taxon>
        <taxon>Devosia</taxon>
    </lineage>
</organism>
<keyword evidence="2" id="KW-1185">Reference proteome</keyword>
<dbReference type="EMBL" id="JBHUNP010000001">
    <property type="protein sequence ID" value="MFD2646364.1"/>
    <property type="molecule type" value="Genomic_DNA"/>
</dbReference>
<dbReference type="Proteomes" id="UP001597521">
    <property type="component" value="Unassembled WGS sequence"/>
</dbReference>